<dbReference type="Gene3D" id="3.40.50.150">
    <property type="entry name" value="Vaccinia Virus protein VP39"/>
    <property type="match status" value="1"/>
</dbReference>
<feature type="domain" description="Methyltransferase" evidence="1">
    <location>
        <begin position="123"/>
        <end position="280"/>
    </location>
</feature>
<protein>
    <recommendedName>
        <fullName evidence="1">Methyltransferase domain-containing protein</fullName>
    </recommendedName>
</protein>
<dbReference type="PANTHER" id="PTHR12496:SF0">
    <property type="entry name" value="METHYLTRANSFERASE DOMAIN-CONTAINING PROTEIN"/>
    <property type="match status" value="1"/>
</dbReference>
<dbReference type="SUPFAM" id="SSF53335">
    <property type="entry name" value="S-adenosyl-L-methionine-dependent methyltransferases"/>
    <property type="match status" value="1"/>
</dbReference>
<evidence type="ECO:0000259" key="1">
    <source>
        <dbReference type="Pfam" id="PF13679"/>
    </source>
</evidence>
<dbReference type="InterPro" id="IPR029063">
    <property type="entry name" value="SAM-dependent_MTases_sf"/>
</dbReference>
<dbReference type="EMBL" id="LR862135">
    <property type="protein sequence ID" value="CAD1841484.1"/>
    <property type="molecule type" value="Genomic_DNA"/>
</dbReference>
<name>A0A6V7QE99_ANACO</name>
<dbReference type="Pfam" id="PF13679">
    <property type="entry name" value="Methyltransf_32"/>
    <property type="match status" value="1"/>
</dbReference>
<reference evidence="2" key="1">
    <citation type="submission" date="2020-07" db="EMBL/GenBank/DDBJ databases">
        <authorList>
            <person name="Lin J."/>
        </authorList>
    </citation>
    <scope>NUCLEOTIDE SEQUENCE</scope>
</reference>
<dbReference type="AlphaFoldDB" id="A0A6V7QE99"/>
<sequence length="548" mass="61023">MATPLRRYSCDSAPQTVEWMSAIAEFLRPYKPLMDAHVVNFFKDRLWELVDEEWMECLRKESVEILLKLPSGFVRDYWPGSLQEFVLKLRSLAVHREPVSHPILHNLHMASLGTVIAQGMNSKKKHEVEILTGVISRIAGDYGAETIIDVGSGQGYLAQVLAFEYRFSVIAIDASLHHAAVTNSRAERIKKHYAARCAENQHLKVPKTVTCHVLSSESLTSFSTAVIPENRAEQCIEPSLVLAGLHACGDLSVNMLRAFIDCERVKALVSIGCCYNLLSEESCEKISASSGFPISSAAKLSSLILGKSMRDLACQSAERWRNLTQEIALQNFDVHAFRAAFQMLLEKHFPEVLKSSPSIGRQGKALRRQRFRRVLESHLVAEASDNFPSASKEQCVAEASKPVETEEVEAVVGCCNHFEPTDITCATLDFPSQFGVTNSLGKPDKYMLFKEFSKSGLGRLGCGTLQDADFCEIWKDVLPFCELIGPFWSLRAALGPVVETYILLDRLLFLQEQSNSVEAVLVPIFDPILSPRNMAIIARKTDADSPRL</sequence>
<proteinExistence type="predicted"/>
<dbReference type="InterPro" id="IPR025714">
    <property type="entry name" value="Methyltranfer_dom"/>
</dbReference>
<dbReference type="InterPro" id="IPR052220">
    <property type="entry name" value="METTL25"/>
</dbReference>
<dbReference type="PANTHER" id="PTHR12496">
    <property type="entry name" value="CGI-41 METHYLTRANSFERASE"/>
    <property type="match status" value="1"/>
</dbReference>
<organism evidence="2">
    <name type="scientific">Ananas comosus var. bracteatus</name>
    <name type="common">red pineapple</name>
    <dbReference type="NCBI Taxonomy" id="296719"/>
    <lineage>
        <taxon>Eukaryota</taxon>
        <taxon>Viridiplantae</taxon>
        <taxon>Streptophyta</taxon>
        <taxon>Embryophyta</taxon>
        <taxon>Tracheophyta</taxon>
        <taxon>Spermatophyta</taxon>
        <taxon>Magnoliopsida</taxon>
        <taxon>Liliopsida</taxon>
        <taxon>Poales</taxon>
        <taxon>Bromeliaceae</taxon>
        <taxon>Bromelioideae</taxon>
        <taxon>Ananas</taxon>
    </lineage>
</organism>
<gene>
    <name evidence="2" type="ORF">CB5_LOCUS24695</name>
</gene>
<evidence type="ECO:0000313" key="2">
    <source>
        <dbReference type="EMBL" id="CAD1841484.1"/>
    </source>
</evidence>
<accession>A0A6V7QE99</accession>